<dbReference type="Proteomes" id="UP001064048">
    <property type="component" value="Chromosome 29"/>
</dbReference>
<evidence type="ECO:0000313" key="2">
    <source>
        <dbReference type="Proteomes" id="UP001064048"/>
    </source>
</evidence>
<reference evidence="1 2" key="1">
    <citation type="journal article" date="2022" name="Genome Biol. Evol.">
        <title>The Spruce Budworm Genome: Reconstructing the Evolutionary History of Antifreeze Proteins.</title>
        <authorList>
            <person name="Beliveau C."/>
            <person name="Gagne P."/>
            <person name="Picq S."/>
            <person name="Vernygora O."/>
            <person name="Keeling C.I."/>
            <person name="Pinkney K."/>
            <person name="Doucet D."/>
            <person name="Wen F."/>
            <person name="Johnston J.S."/>
            <person name="Maaroufi H."/>
            <person name="Boyle B."/>
            <person name="Laroche J."/>
            <person name="Dewar K."/>
            <person name="Juretic N."/>
            <person name="Blackburn G."/>
            <person name="Nisole A."/>
            <person name="Brunet B."/>
            <person name="Brandao M."/>
            <person name="Lumley L."/>
            <person name="Duan J."/>
            <person name="Quan G."/>
            <person name="Lucarotti C.J."/>
            <person name="Roe A.D."/>
            <person name="Sperling F.A.H."/>
            <person name="Levesque R.C."/>
            <person name="Cusson M."/>
        </authorList>
    </citation>
    <scope>NUCLEOTIDE SEQUENCE [LARGE SCALE GENOMIC DNA]</scope>
    <source>
        <strain evidence="1">Glfc:IPQL:Cfum</strain>
    </source>
</reference>
<keyword evidence="2" id="KW-1185">Reference proteome</keyword>
<accession>A0ACC0KB48</accession>
<organism evidence="1 2">
    <name type="scientific">Choristoneura fumiferana</name>
    <name type="common">Spruce budworm moth</name>
    <name type="synonym">Archips fumiferana</name>
    <dbReference type="NCBI Taxonomy" id="7141"/>
    <lineage>
        <taxon>Eukaryota</taxon>
        <taxon>Metazoa</taxon>
        <taxon>Ecdysozoa</taxon>
        <taxon>Arthropoda</taxon>
        <taxon>Hexapoda</taxon>
        <taxon>Insecta</taxon>
        <taxon>Pterygota</taxon>
        <taxon>Neoptera</taxon>
        <taxon>Endopterygota</taxon>
        <taxon>Lepidoptera</taxon>
        <taxon>Glossata</taxon>
        <taxon>Ditrysia</taxon>
        <taxon>Tortricoidea</taxon>
        <taxon>Tortricidae</taxon>
        <taxon>Tortricinae</taxon>
        <taxon>Choristoneura</taxon>
    </lineage>
</organism>
<name>A0ACC0KB48_CHOFU</name>
<evidence type="ECO:0000313" key="1">
    <source>
        <dbReference type="EMBL" id="KAI8433698.1"/>
    </source>
</evidence>
<gene>
    <name evidence="1" type="ORF">MSG28_015693</name>
</gene>
<sequence>MSEKSPLKEIDHKNVTLTCEVADGNPRILDEVTWYLDGEVLKKLPECNNETDKALCDEVDPSMLLLQDTTRNPPGPAKLVYSPWRVVKGKSLILTCSIEELGRPETNR</sequence>
<protein>
    <submittedName>
        <fullName evidence="1">Uncharacterized protein</fullName>
    </submittedName>
</protein>
<proteinExistence type="predicted"/>
<dbReference type="EMBL" id="CM046129">
    <property type="protein sequence ID" value="KAI8433698.1"/>
    <property type="molecule type" value="Genomic_DNA"/>
</dbReference>
<comment type="caution">
    <text evidence="1">The sequence shown here is derived from an EMBL/GenBank/DDBJ whole genome shotgun (WGS) entry which is preliminary data.</text>
</comment>